<dbReference type="SMART" id="SM00692">
    <property type="entry name" value="DM3"/>
    <property type="match status" value="1"/>
</dbReference>
<evidence type="ECO:0000256" key="3">
    <source>
        <dbReference type="ARBA" id="ARBA00022771"/>
    </source>
</evidence>
<dbReference type="Pfam" id="PF13613">
    <property type="entry name" value="HTH_Tnp_4"/>
    <property type="match status" value="1"/>
</dbReference>
<name>A0AAD8DWD8_MYTSE</name>
<dbReference type="Gene3D" id="6.20.210.20">
    <property type="entry name" value="THAP domain"/>
    <property type="match status" value="1"/>
</dbReference>
<dbReference type="GO" id="GO:0008270">
    <property type="term" value="F:zinc ion binding"/>
    <property type="evidence" value="ECO:0007669"/>
    <property type="project" value="UniProtKB-KW"/>
</dbReference>
<gene>
    <name evidence="9" type="ORF">PYW07_001025</name>
</gene>
<dbReference type="PROSITE" id="PS50950">
    <property type="entry name" value="ZF_THAP"/>
    <property type="match status" value="1"/>
</dbReference>
<keyword evidence="10" id="KW-1185">Reference proteome</keyword>
<evidence type="ECO:0000256" key="1">
    <source>
        <dbReference type="ARBA" id="ARBA00001968"/>
    </source>
</evidence>
<accession>A0AAD8DWD8</accession>
<comment type="cofactor">
    <cofactor evidence="1">
        <name>a divalent metal cation</name>
        <dbReference type="ChEBI" id="CHEBI:60240"/>
    </cofactor>
</comment>
<evidence type="ECO:0000256" key="2">
    <source>
        <dbReference type="ARBA" id="ARBA00022723"/>
    </source>
</evidence>
<dbReference type="PANTHER" id="PTHR23080:SF133">
    <property type="entry name" value="SI:CH211-262I1.5-RELATED"/>
    <property type="match status" value="1"/>
</dbReference>
<evidence type="ECO:0000256" key="6">
    <source>
        <dbReference type="PROSITE-ProRule" id="PRU00309"/>
    </source>
</evidence>
<dbReference type="InterPro" id="IPR006612">
    <property type="entry name" value="THAP_Znf"/>
</dbReference>
<protein>
    <recommendedName>
        <fullName evidence="8">THAP-type domain-containing protein</fullName>
    </recommendedName>
</protein>
<dbReference type="InterPro" id="IPR027806">
    <property type="entry name" value="HARBI1_dom"/>
</dbReference>
<keyword evidence="4" id="KW-0862">Zinc</keyword>
<evidence type="ECO:0000256" key="7">
    <source>
        <dbReference type="SAM" id="SignalP"/>
    </source>
</evidence>
<keyword evidence="7" id="KW-0732">Signal</keyword>
<dbReference type="SUPFAM" id="SSF57716">
    <property type="entry name" value="Glucocorticoid receptor-like (DNA-binding domain)"/>
    <property type="match status" value="1"/>
</dbReference>
<feature type="signal peptide" evidence="7">
    <location>
        <begin position="1"/>
        <end position="25"/>
    </location>
</feature>
<dbReference type="Proteomes" id="UP001231518">
    <property type="component" value="Chromosome 10"/>
</dbReference>
<dbReference type="InterPro" id="IPR027805">
    <property type="entry name" value="Transposase_HTH_dom"/>
</dbReference>
<evidence type="ECO:0000259" key="8">
    <source>
        <dbReference type="PROSITE" id="PS50950"/>
    </source>
</evidence>
<comment type="caution">
    <text evidence="9">The sequence shown here is derived from an EMBL/GenBank/DDBJ whole genome shotgun (WGS) entry which is preliminary data.</text>
</comment>
<feature type="chain" id="PRO_5041928418" description="THAP-type domain-containing protein" evidence="7">
    <location>
        <begin position="26"/>
        <end position="487"/>
    </location>
</feature>
<dbReference type="SMART" id="SM00980">
    <property type="entry name" value="THAP"/>
    <property type="match status" value="1"/>
</dbReference>
<dbReference type="GO" id="GO:0003677">
    <property type="term" value="F:DNA binding"/>
    <property type="evidence" value="ECO:0007669"/>
    <property type="project" value="UniProtKB-UniRule"/>
</dbReference>
<evidence type="ECO:0000313" key="9">
    <source>
        <dbReference type="EMBL" id="KAJ8726327.1"/>
    </source>
</evidence>
<organism evidence="9 10">
    <name type="scientific">Mythimna separata</name>
    <name type="common">Oriental armyworm</name>
    <name type="synonym">Pseudaletia separata</name>
    <dbReference type="NCBI Taxonomy" id="271217"/>
    <lineage>
        <taxon>Eukaryota</taxon>
        <taxon>Metazoa</taxon>
        <taxon>Ecdysozoa</taxon>
        <taxon>Arthropoda</taxon>
        <taxon>Hexapoda</taxon>
        <taxon>Insecta</taxon>
        <taxon>Pterygota</taxon>
        <taxon>Neoptera</taxon>
        <taxon>Endopterygota</taxon>
        <taxon>Lepidoptera</taxon>
        <taxon>Glossata</taxon>
        <taxon>Ditrysia</taxon>
        <taxon>Noctuoidea</taxon>
        <taxon>Noctuidae</taxon>
        <taxon>Noctuinae</taxon>
        <taxon>Hadenini</taxon>
        <taxon>Mythimna</taxon>
    </lineage>
</organism>
<dbReference type="Pfam" id="PF05485">
    <property type="entry name" value="THAP"/>
    <property type="match status" value="1"/>
</dbReference>
<keyword evidence="2" id="KW-0479">Metal-binding</keyword>
<evidence type="ECO:0000256" key="5">
    <source>
        <dbReference type="ARBA" id="ARBA00023125"/>
    </source>
</evidence>
<dbReference type="InterPro" id="IPR038441">
    <property type="entry name" value="THAP_Znf_sf"/>
</dbReference>
<sequence>MDFFNCFCLSSLFAAIIVIMPQCSAFNCKNRGVHLFPKNSKRRKQWESALRIKNFKASDTARLCAVHFKEEDYFGKSKYTNYETQAKFLRKTAVPSVFCFTEAKPENPAALERQHRYEKRCQKNLFQESFEVEPQPSTSSVTSMYTTTDIELDIGHEEEVNTLNNSEEACVCSAPKFLSKSTQIDHEYVYGSINRYKEDDKSIKFYTGFESYKKFQLVYSTVSPMVHKIRYYGNNVINLNTEDQFFMTMMKLKQNKCNFELSKFFNVSQSTVSNIFITWVNFIYQLWTKIDIWPSKELVQYYMPSHFKNFDTNLRVILDGTEIKVQKPKNPKSQQASWSSYKHANTLKILVGATPGGLLSYCSQAYAGSISDGQMVERSDLMTKCQSGDSLLADRGFTIQDMFIDKYVTVRIPAFLKGKSQLPGLTVIKDRELANKRVHIERIIGLTKTYKILTNDLDHSYIPIASKIFFICFMSCNFRECIMKNIK</sequence>
<feature type="domain" description="THAP-type" evidence="8">
    <location>
        <begin position="20"/>
        <end position="98"/>
    </location>
</feature>
<dbReference type="PANTHER" id="PTHR23080">
    <property type="entry name" value="THAP DOMAIN PROTEIN"/>
    <property type="match status" value="1"/>
</dbReference>
<keyword evidence="5 6" id="KW-0238">DNA-binding</keyword>
<proteinExistence type="predicted"/>
<dbReference type="Pfam" id="PF13359">
    <property type="entry name" value="DDE_Tnp_4"/>
    <property type="match status" value="1"/>
</dbReference>
<dbReference type="EMBL" id="JARGEI010000009">
    <property type="protein sequence ID" value="KAJ8726327.1"/>
    <property type="molecule type" value="Genomic_DNA"/>
</dbReference>
<reference evidence="9" key="1">
    <citation type="submission" date="2023-03" db="EMBL/GenBank/DDBJ databases">
        <title>Chromosome-level genomes of two armyworms, Mythimna separata and Mythimna loreyi, provide insights into the biosynthesis and reception of sex pheromones.</title>
        <authorList>
            <person name="Zhao H."/>
        </authorList>
    </citation>
    <scope>NUCLEOTIDE SEQUENCE</scope>
    <source>
        <strain evidence="9">BeijingLab</strain>
        <tissue evidence="9">Pupa</tissue>
    </source>
</reference>
<dbReference type="AlphaFoldDB" id="A0AAD8DWD8"/>
<keyword evidence="3 6" id="KW-0863">Zinc-finger</keyword>
<evidence type="ECO:0000256" key="4">
    <source>
        <dbReference type="ARBA" id="ARBA00022833"/>
    </source>
</evidence>
<evidence type="ECO:0000313" key="10">
    <source>
        <dbReference type="Proteomes" id="UP001231518"/>
    </source>
</evidence>